<keyword evidence="7" id="KW-0677">Repeat</keyword>
<dbReference type="Pfam" id="PF23598">
    <property type="entry name" value="LRR_14"/>
    <property type="match status" value="1"/>
</dbReference>
<evidence type="ECO:0000256" key="8">
    <source>
        <dbReference type="ARBA" id="ARBA00023136"/>
    </source>
</evidence>
<keyword evidence="8" id="KW-0472">Membrane</keyword>
<evidence type="ECO:0000256" key="2">
    <source>
        <dbReference type="ARBA" id="ARBA00004609"/>
    </source>
</evidence>
<keyword evidence="16" id="KW-0808">Transferase</keyword>
<keyword evidence="6 14" id="KW-0732">Signal</keyword>
<gene>
    <name evidence="16" type="ORF">RCOM_1618450</name>
</gene>
<evidence type="ECO:0000256" key="6">
    <source>
        <dbReference type="ARBA" id="ARBA00022729"/>
    </source>
</evidence>
<keyword evidence="4" id="KW-0433">Leucine-rich repeat</keyword>
<dbReference type="GO" id="GO:0016301">
    <property type="term" value="F:kinase activity"/>
    <property type="evidence" value="ECO:0007669"/>
    <property type="project" value="UniProtKB-KW"/>
</dbReference>
<evidence type="ECO:0000256" key="5">
    <source>
        <dbReference type="ARBA" id="ARBA00022622"/>
    </source>
</evidence>
<feature type="domain" description="Phytocyanin" evidence="15">
    <location>
        <begin position="358"/>
        <end position="459"/>
    </location>
</feature>
<dbReference type="PANTHER" id="PTHR48053">
    <property type="entry name" value="LEUCINE RICH REPEAT FAMILY PROTEIN, EXPRESSED"/>
    <property type="match status" value="1"/>
</dbReference>
<evidence type="ECO:0000259" key="15">
    <source>
        <dbReference type="PROSITE" id="PS51485"/>
    </source>
</evidence>
<dbReference type="Gene3D" id="3.80.10.10">
    <property type="entry name" value="Ribonuclease Inhibitor"/>
    <property type="match status" value="2"/>
</dbReference>
<keyword evidence="10" id="KW-0675">Receptor</keyword>
<dbReference type="Gene3D" id="2.60.40.420">
    <property type="entry name" value="Cupredoxins - blue copper proteins"/>
    <property type="match status" value="1"/>
</dbReference>
<dbReference type="PROSITE" id="PS51485">
    <property type="entry name" value="PHYTOCYANIN"/>
    <property type="match status" value="1"/>
</dbReference>
<dbReference type="FunFam" id="3.80.10.10:FF:000299">
    <property type="entry name" value="Piriformospora indica-insensitive protein 2"/>
    <property type="match status" value="1"/>
</dbReference>
<dbReference type="InterPro" id="IPR008972">
    <property type="entry name" value="Cupredoxin"/>
</dbReference>
<evidence type="ECO:0000256" key="7">
    <source>
        <dbReference type="ARBA" id="ARBA00022737"/>
    </source>
</evidence>
<dbReference type="InterPro" id="IPR032675">
    <property type="entry name" value="LRR_dom_sf"/>
</dbReference>
<dbReference type="InterPro" id="IPR003245">
    <property type="entry name" value="Phytocyanin_dom"/>
</dbReference>
<dbReference type="InterPro" id="IPR055414">
    <property type="entry name" value="LRR_R13L4/SHOC2-like"/>
</dbReference>
<dbReference type="eggNOG" id="KOG0619">
    <property type="taxonomic scope" value="Eukaryota"/>
</dbReference>
<reference evidence="17" key="1">
    <citation type="journal article" date="2010" name="Nat. Biotechnol.">
        <title>Draft genome sequence of the oilseed species Ricinus communis.</title>
        <authorList>
            <person name="Chan A.P."/>
            <person name="Crabtree J."/>
            <person name="Zhao Q."/>
            <person name="Lorenzi H."/>
            <person name="Orvis J."/>
            <person name="Puiu D."/>
            <person name="Melake-Berhan A."/>
            <person name="Jones K.M."/>
            <person name="Redman J."/>
            <person name="Chen G."/>
            <person name="Cahoon E.B."/>
            <person name="Gedil M."/>
            <person name="Stanke M."/>
            <person name="Haas B.J."/>
            <person name="Wortman J.R."/>
            <person name="Fraser-Liggett C.M."/>
            <person name="Ravel J."/>
            <person name="Rabinowicz P.D."/>
        </authorList>
    </citation>
    <scope>NUCLEOTIDE SEQUENCE [LARGE SCALE GENOMIC DNA]</scope>
    <source>
        <strain evidence="17">cv. Hale</strain>
    </source>
</reference>
<dbReference type="Proteomes" id="UP000008311">
    <property type="component" value="Unassembled WGS sequence"/>
</dbReference>
<accession>B9RE56</accession>
<keyword evidence="16" id="KW-0418">Kinase</keyword>
<keyword evidence="3" id="KW-1003">Cell membrane</keyword>
<organism evidence="16 17">
    <name type="scientific">Ricinus communis</name>
    <name type="common">Castor bean</name>
    <dbReference type="NCBI Taxonomy" id="3988"/>
    <lineage>
        <taxon>Eukaryota</taxon>
        <taxon>Viridiplantae</taxon>
        <taxon>Streptophyta</taxon>
        <taxon>Embryophyta</taxon>
        <taxon>Tracheophyta</taxon>
        <taxon>Spermatophyta</taxon>
        <taxon>Magnoliopsida</taxon>
        <taxon>eudicotyledons</taxon>
        <taxon>Gunneridae</taxon>
        <taxon>Pentapetalae</taxon>
        <taxon>rosids</taxon>
        <taxon>fabids</taxon>
        <taxon>Malpighiales</taxon>
        <taxon>Euphorbiaceae</taxon>
        <taxon>Acalyphoideae</taxon>
        <taxon>Acalypheae</taxon>
        <taxon>Ricinus</taxon>
    </lineage>
</organism>
<keyword evidence="12" id="KW-0449">Lipoprotein</keyword>
<keyword evidence="17" id="KW-1185">Reference proteome</keyword>
<dbReference type="AlphaFoldDB" id="B9RE56"/>
<comment type="similarity">
    <text evidence="13">Belongs to the early nodulin-like (ENODL) family.</text>
</comment>
<proteinExistence type="inferred from homology"/>
<evidence type="ECO:0000256" key="13">
    <source>
        <dbReference type="ARBA" id="ARBA00035011"/>
    </source>
</evidence>
<dbReference type="GO" id="GO:0005886">
    <property type="term" value="C:plasma membrane"/>
    <property type="evidence" value="ECO:0007669"/>
    <property type="project" value="UniProtKB-SubCell"/>
</dbReference>
<dbReference type="EMBL" id="EQ973775">
    <property type="protein sequence ID" value="EEF50664.1"/>
    <property type="molecule type" value="Genomic_DNA"/>
</dbReference>
<sequence>MKGSRTKTCVHVDLLLCVLLFAAGRLMVCRGQITDSSISPMEKEEQEMLYSAIQGFVGESWNGSDLYPDPCGWTPVQGVSCDLYDGLWYISSINIGPVMDNSLKCARHLKQLQSLVLVENGLTGKLPMELGSLVNLKRLVLARNQFSDRIPESFGALSELLIFDSSMNLLSGSLPLTIGGLTSLLKLDLGNNKLEGKIPEEIGRLKNLILLDLRGNNFSGGMVQSLQEMVSLKEMVMSNNPKLGDDLMGIEWKKLQNLEILDLSGIGLIGTIPDSITEIKRLRFLGLNDNNLSGSVSSCMEKMLNIGALYLNGNNFSGILEFSGRFYGRMGRRFGAWNNPNLCYKVESESSSTSHFPSGFLVGGDNGWTLPKKDDPMFNDWASRNRFKVNDTVYFKYEKDSVMVVTEEEYKKCRSAHPIFFSNNGDTVFMFDRPGLFYFISGVNGHCERGQKMIIKVLEIESPPPDNSGNQTDNSTKKNGATEIASISSTITILLSLSFLGLLLL</sequence>
<evidence type="ECO:0000313" key="16">
    <source>
        <dbReference type="EMBL" id="EEF50664.1"/>
    </source>
</evidence>
<dbReference type="InterPro" id="IPR051716">
    <property type="entry name" value="Plant_RL_S/T_kinase"/>
</dbReference>
<evidence type="ECO:0000256" key="3">
    <source>
        <dbReference type="ARBA" id="ARBA00022475"/>
    </source>
</evidence>
<dbReference type="CDD" id="cd11019">
    <property type="entry name" value="OsENODL1_like"/>
    <property type="match status" value="1"/>
</dbReference>
<dbReference type="Pfam" id="PF02298">
    <property type="entry name" value="Cu_bind_like"/>
    <property type="match status" value="1"/>
</dbReference>
<evidence type="ECO:0000313" key="17">
    <source>
        <dbReference type="Proteomes" id="UP000008311"/>
    </source>
</evidence>
<evidence type="ECO:0000256" key="1">
    <source>
        <dbReference type="ARBA" id="ARBA00004479"/>
    </source>
</evidence>
<keyword evidence="11" id="KW-0325">Glycoprotein</keyword>
<dbReference type="STRING" id="3988.B9RE56"/>
<feature type="signal peptide" evidence="14">
    <location>
        <begin position="1"/>
        <end position="31"/>
    </location>
</feature>
<dbReference type="FunFam" id="2.60.40.420:FF:000010">
    <property type="entry name" value="Early nodulin-like protein 1"/>
    <property type="match status" value="1"/>
</dbReference>
<keyword evidence="9" id="KW-1015">Disulfide bond</keyword>
<evidence type="ECO:0000256" key="14">
    <source>
        <dbReference type="SAM" id="SignalP"/>
    </source>
</evidence>
<evidence type="ECO:0000256" key="9">
    <source>
        <dbReference type="ARBA" id="ARBA00023157"/>
    </source>
</evidence>
<evidence type="ECO:0000256" key="4">
    <source>
        <dbReference type="ARBA" id="ARBA00022614"/>
    </source>
</evidence>
<evidence type="ECO:0000256" key="10">
    <source>
        <dbReference type="ARBA" id="ARBA00023170"/>
    </source>
</evidence>
<dbReference type="PANTHER" id="PTHR48053:SF44">
    <property type="entry name" value="LEUCINE-RICH REPEAT DOMAIN, L DOMAIN-CONTAINING PROTEIN-RELATED"/>
    <property type="match status" value="1"/>
</dbReference>
<feature type="chain" id="PRO_5002890967" evidence="14">
    <location>
        <begin position="32"/>
        <end position="505"/>
    </location>
</feature>
<name>B9RE56_RICCO</name>
<evidence type="ECO:0000256" key="11">
    <source>
        <dbReference type="ARBA" id="ARBA00023180"/>
    </source>
</evidence>
<evidence type="ECO:0000256" key="12">
    <source>
        <dbReference type="ARBA" id="ARBA00023288"/>
    </source>
</evidence>
<dbReference type="InParanoid" id="B9RE56"/>
<dbReference type="GO" id="GO:0098552">
    <property type="term" value="C:side of membrane"/>
    <property type="evidence" value="ECO:0007669"/>
    <property type="project" value="UniProtKB-KW"/>
</dbReference>
<dbReference type="SUPFAM" id="SSF49503">
    <property type="entry name" value="Cupredoxins"/>
    <property type="match status" value="1"/>
</dbReference>
<comment type="subcellular location">
    <subcellularLocation>
        <location evidence="2">Cell membrane</location>
        <topology evidence="2">Lipid-anchor</topology>
        <topology evidence="2">GPI-anchor</topology>
    </subcellularLocation>
    <subcellularLocation>
        <location evidence="1">Membrane</location>
        <topology evidence="1">Single-pass type I membrane protein</topology>
    </subcellularLocation>
</comment>
<keyword evidence="5" id="KW-0336">GPI-anchor</keyword>
<dbReference type="SUPFAM" id="SSF52058">
    <property type="entry name" value="L domain-like"/>
    <property type="match status" value="1"/>
</dbReference>
<dbReference type="InterPro" id="IPR041846">
    <property type="entry name" value="ENL_dom"/>
</dbReference>
<protein>
    <submittedName>
        <fullName evidence="16">Serine-threonine protein kinase, plant-type, putative</fullName>
    </submittedName>
</protein>
<dbReference type="GO" id="GO:0009055">
    <property type="term" value="F:electron transfer activity"/>
    <property type="evidence" value="ECO:0007669"/>
    <property type="project" value="InterPro"/>
</dbReference>